<evidence type="ECO:0000313" key="10">
    <source>
        <dbReference type="Proteomes" id="UP001140949"/>
    </source>
</evidence>
<keyword evidence="6 8" id="KW-1133">Transmembrane helix</keyword>
<sequence length="222" mass="24501">MEKKKKKKESSGNGRSTIWLHLLLAASPPSAYFVSRLIYGWDLVSHPSQALFLLLVVEAPVVIGAYSWLRRDRRHCSFLVAAGRGLLALPIGALLNSFGAIVLGAPVGIKYWISTIYWSLLMSLLTFVPAVCVFGSSKTDWQTVLSVSKLSESVDCMISIPAHGAVIGAWLGAWPMPLDWEKPWQEWPICVTYGAIAGYLFGLASSMYIVLFRRRAIRAKGD</sequence>
<keyword evidence="3" id="KW-0337">GPI-anchor biosynthesis</keyword>
<evidence type="ECO:0000256" key="4">
    <source>
        <dbReference type="ARBA" id="ARBA00022692"/>
    </source>
</evidence>
<evidence type="ECO:0000256" key="5">
    <source>
        <dbReference type="ARBA" id="ARBA00022824"/>
    </source>
</evidence>
<evidence type="ECO:0000256" key="2">
    <source>
        <dbReference type="ARBA" id="ARBA00004687"/>
    </source>
</evidence>
<protein>
    <submittedName>
        <fullName evidence="9">Phosphatidylinositol-glycan biosynthesis class F protein</fullName>
    </submittedName>
</protein>
<name>A0AAX6E669_IRIPA</name>
<comment type="subcellular location">
    <subcellularLocation>
        <location evidence="1">Endoplasmic reticulum membrane</location>
        <topology evidence="1">Multi-pass membrane protein</topology>
    </subcellularLocation>
</comment>
<dbReference type="InterPro" id="IPR009580">
    <property type="entry name" value="GPI_biosynthesis_protein_Pig-F"/>
</dbReference>
<evidence type="ECO:0000256" key="8">
    <source>
        <dbReference type="SAM" id="Phobius"/>
    </source>
</evidence>
<evidence type="ECO:0000256" key="3">
    <source>
        <dbReference type="ARBA" id="ARBA00022502"/>
    </source>
</evidence>
<dbReference type="GO" id="GO:0006506">
    <property type="term" value="P:GPI anchor biosynthetic process"/>
    <property type="evidence" value="ECO:0007669"/>
    <property type="project" value="UniProtKB-KW"/>
</dbReference>
<comment type="pathway">
    <text evidence="2">Glycolipid biosynthesis; glycosylphosphatidylinositol-anchor biosynthesis.</text>
</comment>
<feature type="transmembrane region" description="Helical" evidence="8">
    <location>
        <begin position="51"/>
        <end position="69"/>
    </location>
</feature>
<feature type="transmembrane region" description="Helical" evidence="8">
    <location>
        <begin position="193"/>
        <end position="212"/>
    </location>
</feature>
<keyword evidence="7 8" id="KW-0472">Membrane</keyword>
<accession>A0AAX6E669</accession>
<dbReference type="AlphaFoldDB" id="A0AAX6E669"/>
<feature type="transmembrane region" description="Helical" evidence="8">
    <location>
        <begin position="81"/>
        <end position="105"/>
    </location>
</feature>
<dbReference type="Pfam" id="PF06699">
    <property type="entry name" value="PIG-F"/>
    <property type="match status" value="1"/>
</dbReference>
<reference evidence="9" key="2">
    <citation type="submission" date="2023-04" db="EMBL/GenBank/DDBJ databases">
        <authorList>
            <person name="Bruccoleri R.E."/>
            <person name="Oakeley E.J."/>
            <person name="Faust A.-M."/>
            <person name="Dessus-Babus S."/>
            <person name="Altorfer M."/>
            <person name="Burckhardt D."/>
            <person name="Oertli M."/>
            <person name="Naumann U."/>
            <person name="Petersen F."/>
            <person name="Wong J."/>
        </authorList>
    </citation>
    <scope>NUCLEOTIDE SEQUENCE</scope>
    <source>
        <strain evidence="9">GSM-AAB239-AS_SAM_17_03QT</strain>
        <tissue evidence="9">Leaf</tissue>
    </source>
</reference>
<comment type="caution">
    <text evidence="9">The sequence shown here is derived from an EMBL/GenBank/DDBJ whole genome shotgun (WGS) entry which is preliminary data.</text>
</comment>
<keyword evidence="5" id="KW-0256">Endoplasmic reticulum</keyword>
<organism evidence="9 10">
    <name type="scientific">Iris pallida</name>
    <name type="common">Sweet iris</name>
    <dbReference type="NCBI Taxonomy" id="29817"/>
    <lineage>
        <taxon>Eukaryota</taxon>
        <taxon>Viridiplantae</taxon>
        <taxon>Streptophyta</taxon>
        <taxon>Embryophyta</taxon>
        <taxon>Tracheophyta</taxon>
        <taxon>Spermatophyta</taxon>
        <taxon>Magnoliopsida</taxon>
        <taxon>Liliopsida</taxon>
        <taxon>Asparagales</taxon>
        <taxon>Iridaceae</taxon>
        <taxon>Iridoideae</taxon>
        <taxon>Irideae</taxon>
        <taxon>Iris</taxon>
    </lineage>
</organism>
<dbReference type="GO" id="GO:0005789">
    <property type="term" value="C:endoplasmic reticulum membrane"/>
    <property type="evidence" value="ECO:0007669"/>
    <property type="project" value="UniProtKB-SubCell"/>
</dbReference>
<feature type="transmembrane region" description="Helical" evidence="8">
    <location>
        <begin position="20"/>
        <end position="39"/>
    </location>
</feature>
<reference evidence="9" key="1">
    <citation type="journal article" date="2023" name="GigaByte">
        <title>Genome assembly of the bearded iris, Iris pallida Lam.</title>
        <authorList>
            <person name="Bruccoleri R.E."/>
            <person name="Oakeley E.J."/>
            <person name="Faust A.M.E."/>
            <person name="Altorfer M."/>
            <person name="Dessus-Babus S."/>
            <person name="Burckhardt D."/>
            <person name="Oertli M."/>
            <person name="Naumann U."/>
            <person name="Petersen F."/>
            <person name="Wong J."/>
        </authorList>
    </citation>
    <scope>NUCLEOTIDE SEQUENCE</scope>
    <source>
        <strain evidence="9">GSM-AAB239-AS_SAM_17_03QT</strain>
    </source>
</reference>
<keyword evidence="10" id="KW-1185">Reference proteome</keyword>
<feature type="transmembrane region" description="Helical" evidence="8">
    <location>
        <begin position="111"/>
        <end position="134"/>
    </location>
</feature>
<evidence type="ECO:0000256" key="6">
    <source>
        <dbReference type="ARBA" id="ARBA00022989"/>
    </source>
</evidence>
<proteinExistence type="predicted"/>
<keyword evidence="4 8" id="KW-0812">Transmembrane</keyword>
<dbReference type="EMBL" id="JANAVB010039620">
    <property type="protein sequence ID" value="KAJ6799617.1"/>
    <property type="molecule type" value="Genomic_DNA"/>
</dbReference>
<evidence type="ECO:0000256" key="7">
    <source>
        <dbReference type="ARBA" id="ARBA00023136"/>
    </source>
</evidence>
<evidence type="ECO:0000256" key="1">
    <source>
        <dbReference type="ARBA" id="ARBA00004477"/>
    </source>
</evidence>
<evidence type="ECO:0000313" key="9">
    <source>
        <dbReference type="EMBL" id="KAJ6799617.1"/>
    </source>
</evidence>
<gene>
    <name evidence="9" type="ORF">M6B38_206545</name>
</gene>
<feature type="transmembrane region" description="Helical" evidence="8">
    <location>
        <begin position="154"/>
        <end position="173"/>
    </location>
</feature>
<dbReference type="Proteomes" id="UP001140949">
    <property type="component" value="Unassembled WGS sequence"/>
</dbReference>